<evidence type="ECO:0000313" key="2">
    <source>
        <dbReference type="Proteomes" id="UP000297948"/>
    </source>
</evidence>
<gene>
    <name evidence="1" type="ORF">E4099_04510</name>
</gene>
<proteinExistence type="predicted"/>
<dbReference type="AlphaFoldDB" id="A0A4Z0HF35"/>
<evidence type="ECO:0000313" key="1">
    <source>
        <dbReference type="EMBL" id="TGB16810.1"/>
    </source>
</evidence>
<reference evidence="1 2" key="1">
    <citation type="submission" date="2019-03" db="EMBL/GenBank/DDBJ databases">
        <authorList>
            <person name="Gonzalez-Pimentel J.L."/>
        </authorList>
    </citation>
    <scope>NUCLEOTIDE SEQUENCE [LARGE SCALE GENOMIC DNA]</scope>
    <source>
        <strain evidence="1 2">JCM 31289</strain>
    </source>
</reference>
<dbReference type="RefSeq" id="WP_135337615.1">
    <property type="nucleotide sequence ID" value="NZ_JBHLTX010000032.1"/>
</dbReference>
<name>A0A4Z0HF35_9ACTN</name>
<keyword evidence="2" id="KW-1185">Reference proteome</keyword>
<sequence length="766" mass="83235">MSDLLSYTDVKNADLAPLKEAIDKWNLAPGKFQQVGTNFGTDVTQGLANSDWEGDTADAAWKKLRAVEEQITAAAEEARRVHGVLDEAHKQFSWAKKELEAIVTEVAEYPDLTVNTTTDGAVRIKDGTKNAGQLNKAYQETFAVFRDRTRKAIQAASDADSALVAALTADPNGEDRGFNSNAYDSLDAARKAVGQDLSDAVRLAGIGNGRMTSDQLHQLNLLMSRHSADPEFAEQFATRLGPEKTLQLWYNATHPRNPLYPDTKIDEKAWWKDAKALQQSLGTTLATASHSDSPEMRKWKEDVIRMGSERLESSGGRTHPYGFQIMSNLMRFGQYDSAFLGTYGDKLVAWDRKNNTKGPFPYWTNTADSDALNLNGRKDDTGHDPVTGFLEGLGHNPEAATEFFKQPTSKDRVEGDADLNSHLKYLTQTRNWDFDGVAGNGPQDLPGHEALGHALTAATTGYAWDAPEVSGRNPDIYPREERRTAAAADVMEQVVHTYGGKNGPRLLHDQPGIAGSLGAMGAAYVDDLNRNVGGFGDRNVGESPDAYPVAYQGHADFGRTGAIGFLTTLGHNETAHGIMNQAEHLYTMDRLAHNPANGGEHSFDTGIEVLKTEAEVRGILDHSRAAQITATYDAQSAEAQKAFQDSSGWTRVGFSAGAPALAAGIVNVVGKAGPWGVAVPIVMGGATEFAKVFHSDAVFGGPHMPPPVDESQFYQRGEDDLSRELEQYLKGYRGKTDGMHDPVDTIKQSYWGLQGEARGLGQKPIP</sequence>
<protein>
    <submittedName>
        <fullName evidence="1">Uncharacterized protein</fullName>
    </submittedName>
</protein>
<organism evidence="1 2">
    <name type="scientific">Streptomyces palmae</name>
    <dbReference type="NCBI Taxonomy" id="1701085"/>
    <lineage>
        <taxon>Bacteria</taxon>
        <taxon>Bacillati</taxon>
        <taxon>Actinomycetota</taxon>
        <taxon>Actinomycetes</taxon>
        <taxon>Kitasatosporales</taxon>
        <taxon>Streptomycetaceae</taxon>
        <taxon>Streptomyces</taxon>
    </lineage>
</organism>
<comment type="caution">
    <text evidence="1">The sequence shown here is derived from an EMBL/GenBank/DDBJ whole genome shotgun (WGS) entry which is preliminary data.</text>
</comment>
<accession>A0A4Z0HF35</accession>
<dbReference type="EMBL" id="SRID01000023">
    <property type="protein sequence ID" value="TGB16810.1"/>
    <property type="molecule type" value="Genomic_DNA"/>
</dbReference>
<dbReference type="OrthoDB" id="3846417at2"/>
<dbReference type="Proteomes" id="UP000297948">
    <property type="component" value="Unassembled WGS sequence"/>
</dbReference>